<dbReference type="PANTHER" id="PTHR34717:SF1">
    <property type="entry name" value="EG:BACR7A4.20 PROTEIN"/>
    <property type="match status" value="1"/>
</dbReference>
<dbReference type="PANTHER" id="PTHR34717">
    <property type="entry name" value="EG:BACR7A4.20 PROTEIN"/>
    <property type="match status" value="1"/>
</dbReference>
<protein>
    <submittedName>
        <fullName evidence="2">Uncharacterized protein</fullName>
    </submittedName>
</protein>
<dbReference type="AlphaFoldDB" id="A0A7R8W838"/>
<feature type="compositionally biased region" description="Polar residues" evidence="1">
    <location>
        <begin position="85"/>
        <end position="96"/>
    </location>
</feature>
<dbReference type="OrthoDB" id="5798273at2759"/>
<organism evidence="2">
    <name type="scientific">Cyprideis torosa</name>
    <dbReference type="NCBI Taxonomy" id="163714"/>
    <lineage>
        <taxon>Eukaryota</taxon>
        <taxon>Metazoa</taxon>
        <taxon>Ecdysozoa</taxon>
        <taxon>Arthropoda</taxon>
        <taxon>Crustacea</taxon>
        <taxon>Oligostraca</taxon>
        <taxon>Ostracoda</taxon>
        <taxon>Podocopa</taxon>
        <taxon>Podocopida</taxon>
        <taxon>Cytherocopina</taxon>
        <taxon>Cytheroidea</taxon>
        <taxon>Cytherideidae</taxon>
        <taxon>Cyprideis</taxon>
    </lineage>
</organism>
<sequence>MPRMRPKHNKDEPPLVCVALALQDESRLQNRMIILMRALSAPPRESGVRTGISTELRAAQAGREKRSLEVQGRLGRRRTEERPSRNGNQGSSNFFTTRRKDEYDTEGAMRDWNNIHRYVLHWFTLVDGTKIAAGIVSQPITCSRLVAWDSARPNPAADVERCSESSLELGYVYTPTGALVPIECVDFPLWQHGEKGTPPKDYGFSFVAGGLEYHVQVNVLYEPEFRIGWDWEARIMERMSRVRVNGIEGWGITEWAYGIPPEQQGRPEEYRMKDPDRTRDIPK</sequence>
<gene>
    <name evidence="2" type="ORF">CTOB1V02_LOCUS4614</name>
</gene>
<dbReference type="EMBL" id="OB660898">
    <property type="protein sequence ID" value="CAD7226698.1"/>
    <property type="molecule type" value="Genomic_DNA"/>
</dbReference>
<accession>A0A7R8W838</accession>
<feature type="region of interest" description="Disordered" evidence="1">
    <location>
        <begin position="258"/>
        <end position="283"/>
    </location>
</feature>
<evidence type="ECO:0000256" key="1">
    <source>
        <dbReference type="SAM" id="MobiDB-lite"/>
    </source>
</evidence>
<evidence type="ECO:0000313" key="2">
    <source>
        <dbReference type="EMBL" id="CAD7226698.1"/>
    </source>
</evidence>
<feature type="region of interest" description="Disordered" evidence="1">
    <location>
        <begin position="57"/>
        <end position="99"/>
    </location>
</feature>
<proteinExistence type="predicted"/>
<name>A0A7R8W838_9CRUS</name>
<reference evidence="2" key="1">
    <citation type="submission" date="2020-11" db="EMBL/GenBank/DDBJ databases">
        <authorList>
            <person name="Tran Van P."/>
        </authorList>
    </citation>
    <scope>NUCLEOTIDE SEQUENCE</scope>
</reference>
<feature type="compositionally biased region" description="Basic and acidic residues" evidence="1">
    <location>
        <begin position="265"/>
        <end position="283"/>
    </location>
</feature>